<sequence>MGSDPGDEVDPSLADSVETAALREQAIGVLAEYHQIEPAEARTLLFVLAEYLGRSVDVVAADVVESAAARRAEIDDPPQSHDLAPE</sequence>
<dbReference type="AlphaFoldDB" id="A0A4Q7WMC8"/>
<reference evidence="1 2" key="1">
    <citation type="journal article" date="2015" name="Stand. Genomic Sci.">
        <title>Genomic Encyclopedia of Bacterial and Archaeal Type Strains, Phase III: the genomes of soil and plant-associated and newly described type strains.</title>
        <authorList>
            <person name="Whitman W.B."/>
            <person name="Woyke T."/>
            <person name="Klenk H.P."/>
            <person name="Zhou Y."/>
            <person name="Lilburn T.G."/>
            <person name="Beck B.J."/>
            <person name="De Vos P."/>
            <person name="Vandamme P."/>
            <person name="Eisen J.A."/>
            <person name="Garrity G."/>
            <person name="Hugenholtz P."/>
            <person name="Kyrpides N.C."/>
        </authorList>
    </citation>
    <scope>NUCLEOTIDE SEQUENCE [LARGE SCALE GENOMIC DNA]</scope>
    <source>
        <strain evidence="1 2">VKM Ac-2540</strain>
    </source>
</reference>
<evidence type="ECO:0000313" key="2">
    <source>
        <dbReference type="Proteomes" id="UP000292027"/>
    </source>
</evidence>
<dbReference type="Gene3D" id="1.10.10.10">
    <property type="entry name" value="Winged helix-like DNA-binding domain superfamily/Winged helix DNA-binding domain"/>
    <property type="match status" value="1"/>
</dbReference>
<evidence type="ECO:0000313" key="1">
    <source>
        <dbReference type="EMBL" id="RZU11231.1"/>
    </source>
</evidence>
<dbReference type="EMBL" id="SHKR01000015">
    <property type="protein sequence ID" value="RZU11231.1"/>
    <property type="molecule type" value="Genomic_DNA"/>
</dbReference>
<evidence type="ECO:0008006" key="3">
    <source>
        <dbReference type="Google" id="ProtNLM"/>
    </source>
</evidence>
<comment type="caution">
    <text evidence="1">The sequence shown here is derived from an EMBL/GenBank/DDBJ whole genome shotgun (WGS) entry which is preliminary data.</text>
</comment>
<dbReference type="OrthoDB" id="3828737at2"/>
<dbReference type="InterPro" id="IPR036388">
    <property type="entry name" value="WH-like_DNA-bd_sf"/>
</dbReference>
<gene>
    <name evidence="1" type="ORF">EV645_6391</name>
</gene>
<dbReference type="Proteomes" id="UP000292027">
    <property type="component" value="Unassembled WGS sequence"/>
</dbReference>
<dbReference type="RefSeq" id="WP_130447699.1">
    <property type="nucleotide sequence ID" value="NZ_SHKR01000015.1"/>
</dbReference>
<accession>A0A4Q7WMC8</accession>
<organism evidence="1 2">
    <name type="scientific">Kribbella rubisoli</name>
    <dbReference type="NCBI Taxonomy" id="3075929"/>
    <lineage>
        <taxon>Bacteria</taxon>
        <taxon>Bacillati</taxon>
        <taxon>Actinomycetota</taxon>
        <taxon>Actinomycetes</taxon>
        <taxon>Propionibacteriales</taxon>
        <taxon>Kribbellaceae</taxon>
        <taxon>Kribbella</taxon>
    </lineage>
</organism>
<name>A0A4Q7WMC8_9ACTN</name>
<keyword evidence="2" id="KW-1185">Reference proteome</keyword>
<proteinExistence type="predicted"/>
<protein>
    <recommendedName>
        <fullName evidence="3">ANTAR domain-containing protein</fullName>
    </recommendedName>
</protein>